<dbReference type="Proteomes" id="UP000698173">
    <property type="component" value="Unassembled WGS sequence"/>
</dbReference>
<protein>
    <submittedName>
        <fullName evidence="6">ABC transporter ATP-binding protein</fullName>
    </submittedName>
</protein>
<dbReference type="SMART" id="SM00382">
    <property type="entry name" value="AAA"/>
    <property type="match status" value="1"/>
</dbReference>
<dbReference type="PANTHER" id="PTHR42798:SF7">
    <property type="entry name" value="ALPHA-D-RIBOSE 1-METHYLPHOSPHONATE 5-TRIPHOSPHATE SYNTHASE SUBUNIT PHNL"/>
    <property type="match status" value="1"/>
</dbReference>
<evidence type="ECO:0000256" key="1">
    <source>
        <dbReference type="ARBA" id="ARBA00005417"/>
    </source>
</evidence>
<dbReference type="Gene3D" id="3.40.50.300">
    <property type="entry name" value="P-loop containing nucleotide triphosphate hydrolases"/>
    <property type="match status" value="1"/>
</dbReference>
<dbReference type="InterPro" id="IPR003439">
    <property type="entry name" value="ABC_transporter-like_ATP-bd"/>
</dbReference>
<dbReference type="AlphaFoldDB" id="A0A921KCG1"/>
<evidence type="ECO:0000259" key="5">
    <source>
        <dbReference type="PROSITE" id="PS50893"/>
    </source>
</evidence>
<evidence type="ECO:0000313" key="6">
    <source>
        <dbReference type="EMBL" id="HJF31392.1"/>
    </source>
</evidence>
<dbReference type="SUPFAM" id="SSF52540">
    <property type="entry name" value="P-loop containing nucleoside triphosphate hydrolases"/>
    <property type="match status" value="1"/>
</dbReference>
<gene>
    <name evidence="6" type="ORF">K8V56_06380</name>
</gene>
<keyword evidence="3" id="KW-0547">Nucleotide-binding</keyword>
<reference evidence="6" key="1">
    <citation type="journal article" date="2021" name="PeerJ">
        <title>Extensive microbial diversity within the chicken gut microbiome revealed by metagenomics and culture.</title>
        <authorList>
            <person name="Gilroy R."/>
            <person name="Ravi A."/>
            <person name="Getino M."/>
            <person name="Pursley I."/>
            <person name="Horton D.L."/>
            <person name="Alikhan N.F."/>
            <person name="Baker D."/>
            <person name="Gharbi K."/>
            <person name="Hall N."/>
            <person name="Watson M."/>
            <person name="Adriaenssens E.M."/>
            <person name="Foster-Nyarko E."/>
            <person name="Jarju S."/>
            <person name="Secka A."/>
            <person name="Antonio M."/>
            <person name="Oren A."/>
            <person name="Chaudhuri R.R."/>
            <person name="La Ragione R."/>
            <person name="Hildebrand F."/>
            <person name="Pallen M.J."/>
        </authorList>
    </citation>
    <scope>NUCLEOTIDE SEQUENCE</scope>
    <source>
        <strain evidence="6">CHK171-7178</strain>
    </source>
</reference>
<dbReference type="GO" id="GO:0005524">
    <property type="term" value="F:ATP binding"/>
    <property type="evidence" value="ECO:0007669"/>
    <property type="project" value="UniProtKB-KW"/>
</dbReference>
<keyword evidence="2" id="KW-0813">Transport</keyword>
<dbReference type="FunFam" id="3.40.50.300:FF:000032">
    <property type="entry name" value="Export ABC transporter ATP-binding protein"/>
    <property type="match status" value="1"/>
</dbReference>
<organism evidence="6 7">
    <name type="scientific">Sporosarcina psychrophila</name>
    <name type="common">Bacillus psychrophilus</name>
    <dbReference type="NCBI Taxonomy" id="1476"/>
    <lineage>
        <taxon>Bacteria</taxon>
        <taxon>Bacillati</taxon>
        <taxon>Bacillota</taxon>
        <taxon>Bacilli</taxon>
        <taxon>Bacillales</taxon>
        <taxon>Caryophanaceae</taxon>
        <taxon>Sporosarcina</taxon>
    </lineage>
</organism>
<evidence type="ECO:0000256" key="3">
    <source>
        <dbReference type="ARBA" id="ARBA00022741"/>
    </source>
</evidence>
<keyword evidence="4 6" id="KW-0067">ATP-binding</keyword>
<dbReference type="Pfam" id="PF00005">
    <property type="entry name" value="ABC_tran"/>
    <property type="match status" value="1"/>
</dbReference>
<dbReference type="GO" id="GO:0016887">
    <property type="term" value="F:ATP hydrolysis activity"/>
    <property type="evidence" value="ECO:0007669"/>
    <property type="project" value="InterPro"/>
</dbReference>
<feature type="domain" description="ABC transporter" evidence="5">
    <location>
        <begin position="12"/>
        <end position="251"/>
    </location>
</feature>
<evidence type="ECO:0000256" key="4">
    <source>
        <dbReference type="ARBA" id="ARBA00022840"/>
    </source>
</evidence>
<dbReference type="InterPro" id="IPR017911">
    <property type="entry name" value="MacB-like_ATP-bd"/>
</dbReference>
<comment type="caution">
    <text evidence="6">The sequence shown here is derived from an EMBL/GenBank/DDBJ whole genome shotgun (WGS) entry which is preliminary data.</text>
</comment>
<proteinExistence type="inferred from homology"/>
<evidence type="ECO:0000313" key="7">
    <source>
        <dbReference type="Proteomes" id="UP000698173"/>
    </source>
</evidence>
<comment type="similarity">
    <text evidence="1">Belongs to the ABC transporter superfamily.</text>
</comment>
<dbReference type="InterPro" id="IPR003593">
    <property type="entry name" value="AAA+_ATPase"/>
</dbReference>
<dbReference type="GO" id="GO:0022857">
    <property type="term" value="F:transmembrane transporter activity"/>
    <property type="evidence" value="ECO:0007669"/>
    <property type="project" value="UniProtKB-ARBA"/>
</dbReference>
<accession>A0A921KCG1</accession>
<reference evidence="6" key="2">
    <citation type="submission" date="2021-09" db="EMBL/GenBank/DDBJ databases">
        <authorList>
            <person name="Gilroy R."/>
        </authorList>
    </citation>
    <scope>NUCLEOTIDE SEQUENCE</scope>
    <source>
        <strain evidence="6">CHK171-7178</strain>
    </source>
</reference>
<dbReference type="InterPro" id="IPR027417">
    <property type="entry name" value="P-loop_NTPase"/>
</dbReference>
<evidence type="ECO:0000256" key="2">
    <source>
        <dbReference type="ARBA" id="ARBA00022448"/>
    </source>
</evidence>
<dbReference type="EMBL" id="DYWT01000106">
    <property type="protein sequence ID" value="HJF31392.1"/>
    <property type="molecule type" value="Genomic_DNA"/>
</dbReference>
<name>A0A921KCG1_SPOPS</name>
<dbReference type="PANTHER" id="PTHR42798">
    <property type="entry name" value="LIPOPROTEIN-RELEASING SYSTEM ATP-BINDING PROTEIN LOLD"/>
    <property type="match status" value="1"/>
</dbReference>
<dbReference type="PROSITE" id="PS50893">
    <property type="entry name" value="ABC_TRANSPORTER_2"/>
    <property type="match status" value="1"/>
</dbReference>
<dbReference type="GO" id="GO:0098796">
    <property type="term" value="C:membrane protein complex"/>
    <property type="evidence" value="ECO:0007669"/>
    <property type="project" value="UniProtKB-ARBA"/>
</dbReference>
<dbReference type="CDD" id="cd03255">
    <property type="entry name" value="ABC_MJ0796_LolCDE_FtsE"/>
    <property type="match status" value="1"/>
</dbReference>
<sequence length="262" mass="28816">MNETHTMNKTVLHAQNIRKSYGSRNNVQQVLKGIELRVHEGEFVGIMGSSGAGKTTLLNVLATIDRTTEGSILIGDSDISKMKDRELSAFRRDKLGFIFQDYNLLDTLTVKENILLPVSLGKMNKKEAEAEFTAIADILGIKELANKYPHEISGGQKQRTSAARALINRPSMVFADEPTGALDSKSASSLLGTLEDVNNKRGVTIMMVTHDPLASSYCSRVVFLKDGSIYTELYRGDKTRQAFFQEILKVQGILGGDSVDTI</sequence>